<dbReference type="Proteomes" id="UP000244855">
    <property type="component" value="Unassembled WGS sequence"/>
</dbReference>
<evidence type="ECO:0000313" key="4">
    <source>
        <dbReference type="Proteomes" id="UP000244855"/>
    </source>
</evidence>
<dbReference type="AlphaFoldDB" id="A0A2V1E082"/>
<feature type="transmembrane region" description="Helical" evidence="1">
    <location>
        <begin position="86"/>
        <end position="106"/>
    </location>
</feature>
<protein>
    <recommendedName>
        <fullName evidence="2">DUF7704 domain-containing protein</fullName>
    </recommendedName>
</protein>
<feature type="transmembrane region" description="Helical" evidence="1">
    <location>
        <begin position="126"/>
        <end position="150"/>
    </location>
</feature>
<reference evidence="3 4" key="1">
    <citation type="journal article" date="2018" name="Sci. Rep.">
        <title>Comparative genomics provides insights into the lifestyle and reveals functional heterogeneity of dark septate endophytic fungi.</title>
        <authorList>
            <person name="Knapp D.G."/>
            <person name="Nemeth J.B."/>
            <person name="Barry K."/>
            <person name="Hainaut M."/>
            <person name="Henrissat B."/>
            <person name="Johnson J."/>
            <person name="Kuo A."/>
            <person name="Lim J.H.P."/>
            <person name="Lipzen A."/>
            <person name="Nolan M."/>
            <person name="Ohm R.A."/>
            <person name="Tamas L."/>
            <person name="Grigoriev I.V."/>
            <person name="Spatafora J.W."/>
            <person name="Nagy L.G."/>
            <person name="Kovacs G.M."/>
        </authorList>
    </citation>
    <scope>NUCLEOTIDE SEQUENCE [LARGE SCALE GENOMIC DNA]</scope>
    <source>
        <strain evidence="3 4">DSE2036</strain>
    </source>
</reference>
<dbReference type="InterPro" id="IPR056121">
    <property type="entry name" value="DUF7704"/>
</dbReference>
<evidence type="ECO:0000256" key="1">
    <source>
        <dbReference type="SAM" id="Phobius"/>
    </source>
</evidence>
<keyword evidence="1" id="KW-0472">Membrane</keyword>
<feature type="transmembrane region" description="Helical" evidence="1">
    <location>
        <begin position="26"/>
        <end position="46"/>
    </location>
</feature>
<name>A0A2V1E082_9PLEO</name>
<keyword evidence="4" id="KW-1185">Reference proteome</keyword>
<dbReference type="OrthoDB" id="5313995at2759"/>
<feature type="transmembrane region" description="Helical" evidence="1">
    <location>
        <begin position="58"/>
        <end position="80"/>
    </location>
</feature>
<feature type="domain" description="DUF7704" evidence="2">
    <location>
        <begin position="12"/>
        <end position="146"/>
    </location>
</feature>
<gene>
    <name evidence="3" type="ORF">DM02DRAFT_640360</name>
</gene>
<dbReference type="PANTHER" id="PTHR37019">
    <property type="entry name" value="CHROMOSOME 1, WHOLE GENOME SHOTGUN SEQUENCE"/>
    <property type="match status" value="1"/>
</dbReference>
<accession>A0A2V1E082</accession>
<keyword evidence="1" id="KW-1133">Transmembrane helix</keyword>
<organism evidence="3 4">
    <name type="scientific">Periconia macrospinosa</name>
    <dbReference type="NCBI Taxonomy" id="97972"/>
    <lineage>
        <taxon>Eukaryota</taxon>
        <taxon>Fungi</taxon>
        <taxon>Dikarya</taxon>
        <taxon>Ascomycota</taxon>
        <taxon>Pezizomycotina</taxon>
        <taxon>Dothideomycetes</taxon>
        <taxon>Pleosporomycetidae</taxon>
        <taxon>Pleosporales</taxon>
        <taxon>Massarineae</taxon>
        <taxon>Periconiaceae</taxon>
        <taxon>Periconia</taxon>
    </lineage>
</organism>
<sequence>MPSTTSSTPLTIPLPYRILHLYLEPLMALNGAILCIFNPSLFLSTFSPTLRYTHSSQIIYDQLAATYVFLAFVEGVVLRATTELRVWKTVLGGLLVCDVLHLLAGVRCMSEEGRLLGVREWRVEDWIAVGTLLGPAAVRVAFLSGVGFALGPNPSTGR</sequence>
<dbReference type="Pfam" id="PF24803">
    <property type="entry name" value="DUF7704"/>
    <property type="match status" value="1"/>
</dbReference>
<proteinExistence type="predicted"/>
<dbReference type="PANTHER" id="PTHR37019:SF1">
    <property type="entry name" value="EXPERA DOMAIN-CONTAINING PROTEIN"/>
    <property type="match status" value="1"/>
</dbReference>
<keyword evidence="1" id="KW-0812">Transmembrane</keyword>
<evidence type="ECO:0000259" key="2">
    <source>
        <dbReference type="Pfam" id="PF24803"/>
    </source>
</evidence>
<dbReference type="EMBL" id="KZ805327">
    <property type="protein sequence ID" value="PVI03821.1"/>
    <property type="molecule type" value="Genomic_DNA"/>
</dbReference>
<evidence type="ECO:0000313" key="3">
    <source>
        <dbReference type="EMBL" id="PVI03821.1"/>
    </source>
</evidence>